<dbReference type="EMBL" id="ML987191">
    <property type="protein sequence ID" value="KAF2252809.1"/>
    <property type="molecule type" value="Genomic_DNA"/>
</dbReference>
<gene>
    <name evidence="1" type="ORF">BU26DRAFT_405231</name>
</gene>
<dbReference type="SUPFAM" id="SSF53448">
    <property type="entry name" value="Nucleotide-diphospho-sugar transferases"/>
    <property type="match status" value="1"/>
</dbReference>
<proteinExistence type="predicted"/>
<name>A0A6A6IR68_9PLEO</name>
<dbReference type="Proteomes" id="UP000800094">
    <property type="component" value="Unassembled WGS sequence"/>
</dbReference>
<feature type="non-terminal residue" evidence="1">
    <location>
        <position position="1"/>
    </location>
</feature>
<dbReference type="GeneID" id="54576181"/>
<dbReference type="GO" id="GO:0016740">
    <property type="term" value="F:transferase activity"/>
    <property type="evidence" value="ECO:0007669"/>
    <property type="project" value="UniProtKB-KW"/>
</dbReference>
<dbReference type="InterPro" id="IPR050587">
    <property type="entry name" value="GNT1/Glycosyltrans_8"/>
</dbReference>
<keyword evidence="1" id="KW-0808">Transferase</keyword>
<dbReference type="Gene3D" id="3.90.550.10">
    <property type="entry name" value="Spore Coat Polysaccharide Biosynthesis Protein SpsA, Chain A"/>
    <property type="match status" value="1"/>
</dbReference>
<dbReference type="PANTHER" id="PTHR11183">
    <property type="entry name" value="GLYCOGENIN SUBFAMILY MEMBER"/>
    <property type="match status" value="1"/>
</dbReference>
<accession>A0A6A6IR68</accession>
<feature type="non-terminal residue" evidence="1">
    <location>
        <position position="287"/>
    </location>
</feature>
<reference evidence="1" key="1">
    <citation type="journal article" date="2020" name="Stud. Mycol.">
        <title>101 Dothideomycetes genomes: a test case for predicting lifestyles and emergence of pathogens.</title>
        <authorList>
            <person name="Haridas S."/>
            <person name="Albert R."/>
            <person name="Binder M."/>
            <person name="Bloem J."/>
            <person name="Labutti K."/>
            <person name="Salamov A."/>
            <person name="Andreopoulos B."/>
            <person name="Baker S."/>
            <person name="Barry K."/>
            <person name="Bills G."/>
            <person name="Bluhm B."/>
            <person name="Cannon C."/>
            <person name="Castanera R."/>
            <person name="Culley D."/>
            <person name="Daum C."/>
            <person name="Ezra D."/>
            <person name="Gonzalez J."/>
            <person name="Henrissat B."/>
            <person name="Kuo A."/>
            <person name="Liang C."/>
            <person name="Lipzen A."/>
            <person name="Lutzoni F."/>
            <person name="Magnuson J."/>
            <person name="Mondo S."/>
            <person name="Nolan M."/>
            <person name="Ohm R."/>
            <person name="Pangilinan J."/>
            <person name="Park H.-J."/>
            <person name="Ramirez L."/>
            <person name="Alfaro M."/>
            <person name="Sun H."/>
            <person name="Tritt A."/>
            <person name="Yoshinaga Y."/>
            <person name="Zwiers L.-H."/>
            <person name="Turgeon B."/>
            <person name="Goodwin S."/>
            <person name="Spatafora J."/>
            <person name="Crous P."/>
            <person name="Grigoriev I."/>
        </authorList>
    </citation>
    <scope>NUCLEOTIDE SEQUENCE</scope>
    <source>
        <strain evidence="1">CBS 122368</strain>
    </source>
</reference>
<sequence>KSKRAFATFLAGEEDSDENDPYFVAVRVLTYQLLHAKETASRDRSIPFVVMATKNVSESKRNRLRKDGAIVVVGDWLYADWVQAATSAWRDIMVKLRLWELTQFDRIAMLDGDTVLTEPIDGIFDDPAVTMQTTLDLADAIKDDEQPLPEKYAFAGIPEMSHEHGYPPTDEHHDFMNINYFNGGFFVFQPSLEAFNYYTSLLQIPGRFDPSMMEQNLLNYAHRRDGNMPWQQLGNTWNIHYPTVADLDGGVKSLHEKWWTPEHADLKPYLESWRWQMKGYFEARDKL</sequence>
<protein>
    <submittedName>
        <fullName evidence="1">Glycosyltransferase family 8 protein</fullName>
    </submittedName>
</protein>
<dbReference type="InterPro" id="IPR029044">
    <property type="entry name" value="Nucleotide-diphossugar_trans"/>
</dbReference>
<organism evidence="1 2">
    <name type="scientific">Trematosphaeria pertusa</name>
    <dbReference type="NCBI Taxonomy" id="390896"/>
    <lineage>
        <taxon>Eukaryota</taxon>
        <taxon>Fungi</taxon>
        <taxon>Dikarya</taxon>
        <taxon>Ascomycota</taxon>
        <taxon>Pezizomycotina</taxon>
        <taxon>Dothideomycetes</taxon>
        <taxon>Pleosporomycetidae</taxon>
        <taxon>Pleosporales</taxon>
        <taxon>Massarineae</taxon>
        <taxon>Trematosphaeriaceae</taxon>
        <taxon>Trematosphaeria</taxon>
    </lineage>
</organism>
<dbReference type="OrthoDB" id="2014201at2759"/>
<dbReference type="RefSeq" id="XP_033687813.1">
    <property type="nucleotide sequence ID" value="XM_033822851.1"/>
</dbReference>
<keyword evidence="2" id="KW-1185">Reference proteome</keyword>
<evidence type="ECO:0000313" key="2">
    <source>
        <dbReference type="Proteomes" id="UP000800094"/>
    </source>
</evidence>
<evidence type="ECO:0000313" key="1">
    <source>
        <dbReference type="EMBL" id="KAF2252809.1"/>
    </source>
</evidence>
<dbReference type="AlphaFoldDB" id="A0A6A6IR68"/>